<dbReference type="InterPro" id="IPR003661">
    <property type="entry name" value="HisK_dim/P_dom"/>
</dbReference>
<dbReference type="OrthoDB" id="9762826at2"/>
<organism evidence="17 18">
    <name type="scientific">Natronincola ferrireducens</name>
    <dbReference type="NCBI Taxonomy" id="393762"/>
    <lineage>
        <taxon>Bacteria</taxon>
        <taxon>Bacillati</taxon>
        <taxon>Bacillota</taxon>
        <taxon>Clostridia</taxon>
        <taxon>Peptostreptococcales</taxon>
        <taxon>Natronincolaceae</taxon>
        <taxon>Natronincola</taxon>
    </lineage>
</organism>
<keyword evidence="9 17" id="KW-0418">Kinase</keyword>
<dbReference type="Gene3D" id="1.10.287.130">
    <property type="match status" value="1"/>
</dbReference>
<dbReference type="PANTHER" id="PTHR45528:SF1">
    <property type="entry name" value="SENSOR HISTIDINE KINASE CPXA"/>
    <property type="match status" value="1"/>
</dbReference>
<dbReference type="CDD" id="cd00082">
    <property type="entry name" value="HisKA"/>
    <property type="match status" value="1"/>
</dbReference>
<evidence type="ECO:0000256" key="5">
    <source>
        <dbReference type="ARBA" id="ARBA00022553"/>
    </source>
</evidence>
<keyword evidence="6" id="KW-0808">Transferase</keyword>
<reference evidence="17 18" key="1">
    <citation type="submission" date="2016-10" db="EMBL/GenBank/DDBJ databases">
        <authorList>
            <person name="de Groot N.N."/>
        </authorList>
    </citation>
    <scope>NUCLEOTIDE SEQUENCE [LARGE SCALE GENOMIC DNA]</scope>
    <source>
        <strain evidence="17 18">DSM 18346</strain>
    </source>
</reference>
<comment type="subcellular location">
    <subcellularLocation>
        <location evidence="2">Cell membrane</location>
        <topology evidence="2">Multi-pass membrane protein</topology>
    </subcellularLocation>
</comment>
<evidence type="ECO:0000256" key="1">
    <source>
        <dbReference type="ARBA" id="ARBA00000085"/>
    </source>
</evidence>
<dbReference type="GO" id="GO:0000155">
    <property type="term" value="F:phosphorelay sensor kinase activity"/>
    <property type="evidence" value="ECO:0007669"/>
    <property type="project" value="InterPro"/>
</dbReference>
<feature type="domain" description="Histidine kinase" evidence="15">
    <location>
        <begin position="257"/>
        <end position="470"/>
    </location>
</feature>
<dbReference type="SUPFAM" id="SSF47384">
    <property type="entry name" value="Homodimeric domain of signal transducing histidine kinase"/>
    <property type="match status" value="1"/>
</dbReference>
<dbReference type="SUPFAM" id="SSF158472">
    <property type="entry name" value="HAMP domain-like"/>
    <property type="match status" value="1"/>
</dbReference>
<keyword evidence="13 14" id="KW-0472">Membrane</keyword>
<dbReference type="Pfam" id="PF02518">
    <property type="entry name" value="HATPase_c"/>
    <property type="match status" value="1"/>
</dbReference>
<dbReference type="Pfam" id="PF00512">
    <property type="entry name" value="HisKA"/>
    <property type="match status" value="1"/>
</dbReference>
<evidence type="ECO:0000256" key="8">
    <source>
        <dbReference type="ARBA" id="ARBA00022741"/>
    </source>
</evidence>
<sequence>MIRKSIFLKLLALFLLFTTSIIGIFWLLHSQFFYGYYMQQKINTMIEYSEELQYLIKDDMLTQEGKDTLEKVADQIHGRVVILDYDENILHYEGSIRMARASRVPQEALQKAKRGSIQTYKIAGANSPVEILAVLIPMENYIYLFQTPLQPIEEAITITRSFTFYLLIIAFFIAMLLSWIFSKTITKPLIKLNHVATKMASLDFNEKWQEKRQDEIGDLGKTLNYLTEKLSSTIHDLQQELQKEKNLDQMRKQFVANVSHELQTPIALISGYTEALQDGIVSDKEEVKAYLQIIEGETYRISNLVKDLLDLSQLQSGSFKVKIETVDILSLIDSTIDKFQLMRQEKRIKLLLQPSVSETCVFGDEYRIQQVLINLTQNAINNCDPEGSIIYRVFEVGEKIRIEIYNEGPPILEKEIPFIWESFYKVKENSRGTGLGLAIVKSVLELHKSDYGVINKKNGVSFYFTLQKSFN</sequence>
<dbReference type="GO" id="GO:0005886">
    <property type="term" value="C:plasma membrane"/>
    <property type="evidence" value="ECO:0007669"/>
    <property type="project" value="UniProtKB-SubCell"/>
</dbReference>
<evidence type="ECO:0000256" key="11">
    <source>
        <dbReference type="ARBA" id="ARBA00022989"/>
    </source>
</evidence>
<dbReference type="InterPro" id="IPR005467">
    <property type="entry name" value="His_kinase_dom"/>
</dbReference>
<feature type="transmembrane region" description="Helical" evidence="14">
    <location>
        <begin position="6"/>
        <end position="28"/>
    </location>
</feature>
<dbReference type="Proteomes" id="UP000198718">
    <property type="component" value="Unassembled WGS sequence"/>
</dbReference>
<name>A0A1G9GDJ7_9FIRM</name>
<evidence type="ECO:0000256" key="2">
    <source>
        <dbReference type="ARBA" id="ARBA00004651"/>
    </source>
</evidence>
<keyword evidence="8" id="KW-0547">Nucleotide-binding</keyword>
<evidence type="ECO:0000256" key="13">
    <source>
        <dbReference type="ARBA" id="ARBA00023136"/>
    </source>
</evidence>
<keyword evidence="18" id="KW-1185">Reference proteome</keyword>
<evidence type="ECO:0000256" key="7">
    <source>
        <dbReference type="ARBA" id="ARBA00022692"/>
    </source>
</evidence>
<keyword evidence="11 14" id="KW-1133">Transmembrane helix</keyword>
<keyword evidence="4" id="KW-1003">Cell membrane</keyword>
<accession>A0A1G9GDJ7</accession>
<dbReference type="SUPFAM" id="SSF55874">
    <property type="entry name" value="ATPase domain of HSP90 chaperone/DNA topoisomerase II/histidine kinase"/>
    <property type="match status" value="1"/>
</dbReference>
<dbReference type="InterPro" id="IPR036890">
    <property type="entry name" value="HATPase_C_sf"/>
</dbReference>
<dbReference type="InterPro" id="IPR050398">
    <property type="entry name" value="HssS/ArlS-like"/>
</dbReference>
<dbReference type="Gene3D" id="3.30.565.10">
    <property type="entry name" value="Histidine kinase-like ATPase, C-terminal domain"/>
    <property type="match status" value="1"/>
</dbReference>
<dbReference type="SMART" id="SM00387">
    <property type="entry name" value="HATPase_c"/>
    <property type="match status" value="1"/>
</dbReference>
<evidence type="ECO:0000256" key="12">
    <source>
        <dbReference type="ARBA" id="ARBA00023012"/>
    </source>
</evidence>
<evidence type="ECO:0000256" key="4">
    <source>
        <dbReference type="ARBA" id="ARBA00022475"/>
    </source>
</evidence>
<evidence type="ECO:0000259" key="15">
    <source>
        <dbReference type="PROSITE" id="PS50109"/>
    </source>
</evidence>
<evidence type="ECO:0000313" key="18">
    <source>
        <dbReference type="Proteomes" id="UP000198718"/>
    </source>
</evidence>
<keyword evidence="7 14" id="KW-0812">Transmembrane</keyword>
<dbReference type="Gene3D" id="6.10.340.10">
    <property type="match status" value="1"/>
</dbReference>
<dbReference type="PRINTS" id="PR00344">
    <property type="entry name" value="BCTRLSENSOR"/>
</dbReference>
<dbReference type="EC" id="2.7.13.3" evidence="3"/>
<dbReference type="InterPro" id="IPR003660">
    <property type="entry name" value="HAMP_dom"/>
</dbReference>
<dbReference type="Pfam" id="PF00672">
    <property type="entry name" value="HAMP"/>
    <property type="match status" value="1"/>
</dbReference>
<dbReference type="InterPro" id="IPR003594">
    <property type="entry name" value="HATPase_dom"/>
</dbReference>
<dbReference type="PROSITE" id="PS50109">
    <property type="entry name" value="HIS_KIN"/>
    <property type="match status" value="1"/>
</dbReference>
<comment type="catalytic activity">
    <reaction evidence="1">
        <text>ATP + protein L-histidine = ADP + protein N-phospho-L-histidine.</text>
        <dbReference type="EC" id="2.7.13.3"/>
    </reaction>
</comment>
<keyword evidence="10" id="KW-0067">ATP-binding</keyword>
<evidence type="ECO:0000256" key="6">
    <source>
        <dbReference type="ARBA" id="ARBA00022679"/>
    </source>
</evidence>
<dbReference type="InterPro" id="IPR004358">
    <property type="entry name" value="Sig_transdc_His_kin-like_C"/>
</dbReference>
<feature type="transmembrane region" description="Helical" evidence="14">
    <location>
        <begin position="162"/>
        <end position="181"/>
    </location>
</feature>
<evidence type="ECO:0000256" key="10">
    <source>
        <dbReference type="ARBA" id="ARBA00022840"/>
    </source>
</evidence>
<dbReference type="InterPro" id="IPR036097">
    <property type="entry name" value="HisK_dim/P_sf"/>
</dbReference>
<dbReference type="SMART" id="SM00304">
    <property type="entry name" value="HAMP"/>
    <property type="match status" value="1"/>
</dbReference>
<dbReference type="CDD" id="cd06225">
    <property type="entry name" value="HAMP"/>
    <property type="match status" value="1"/>
</dbReference>
<gene>
    <name evidence="17" type="ORF">SAMN05660472_02390</name>
</gene>
<keyword evidence="12" id="KW-0902">Two-component regulatory system</keyword>
<dbReference type="SMART" id="SM00388">
    <property type="entry name" value="HisKA"/>
    <property type="match status" value="1"/>
</dbReference>
<dbReference type="PANTHER" id="PTHR45528">
    <property type="entry name" value="SENSOR HISTIDINE KINASE CPXA"/>
    <property type="match status" value="1"/>
</dbReference>
<evidence type="ECO:0000256" key="14">
    <source>
        <dbReference type="SAM" id="Phobius"/>
    </source>
</evidence>
<evidence type="ECO:0000259" key="16">
    <source>
        <dbReference type="PROSITE" id="PS50885"/>
    </source>
</evidence>
<proteinExistence type="predicted"/>
<keyword evidence="5" id="KW-0597">Phosphoprotein</keyword>
<protein>
    <recommendedName>
        <fullName evidence="3">histidine kinase</fullName>
        <ecNumber evidence="3">2.7.13.3</ecNumber>
    </recommendedName>
</protein>
<evidence type="ECO:0000313" key="17">
    <source>
        <dbReference type="EMBL" id="SDK98794.1"/>
    </source>
</evidence>
<dbReference type="STRING" id="393762.SAMN05660472_02390"/>
<dbReference type="PROSITE" id="PS50885">
    <property type="entry name" value="HAMP"/>
    <property type="match status" value="1"/>
</dbReference>
<dbReference type="FunFam" id="1.10.287.130:FF:000001">
    <property type="entry name" value="Two-component sensor histidine kinase"/>
    <property type="match status" value="1"/>
</dbReference>
<dbReference type="RefSeq" id="WP_090553922.1">
    <property type="nucleotide sequence ID" value="NZ_FNFP01000006.1"/>
</dbReference>
<evidence type="ECO:0000256" key="9">
    <source>
        <dbReference type="ARBA" id="ARBA00022777"/>
    </source>
</evidence>
<dbReference type="EMBL" id="FNFP01000006">
    <property type="protein sequence ID" value="SDK98794.1"/>
    <property type="molecule type" value="Genomic_DNA"/>
</dbReference>
<dbReference type="AlphaFoldDB" id="A0A1G9GDJ7"/>
<feature type="domain" description="HAMP" evidence="16">
    <location>
        <begin position="183"/>
        <end position="235"/>
    </location>
</feature>
<evidence type="ECO:0000256" key="3">
    <source>
        <dbReference type="ARBA" id="ARBA00012438"/>
    </source>
</evidence>
<dbReference type="GO" id="GO:0005524">
    <property type="term" value="F:ATP binding"/>
    <property type="evidence" value="ECO:0007669"/>
    <property type="project" value="UniProtKB-KW"/>
</dbReference>